<proteinExistence type="predicted"/>
<feature type="region of interest" description="Disordered" evidence="1">
    <location>
        <begin position="138"/>
        <end position="172"/>
    </location>
</feature>
<comment type="caution">
    <text evidence="2">The sequence shown here is derived from an EMBL/GenBank/DDBJ whole genome shotgun (WGS) entry which is preliminary data.</text>
</comment>
<evidence type="ECO:0000313" key="2">
    <source>
        <dbReference type="EMBL" id="PIW19208.1"/>
    </source>
</evidence>
<organism evidence="2 3">
    <name type="scientific">bacterium (Candidatus Blackallbacteria) CG17_big_fil_post_rev_8_21_14_2_50_48_46</name>
    <dbReference type="NCBI Taxonomy" id="2014261"/>
    <lineage>
        <taxon>Bacteria</taxon>
        <taxon>Candidatus Blackallbacteria</taxon>
    </lineage>
</organism>
<sequence>MQIKRPEGISGQGIATIARPAQKCTQEINSLDQPSQVAKCIDSHISSSIGGKIEAPSFGFFHQDAKALVNETLSEMRNNNPMASKFALHEFSAELRSMTPGELDDVKDVIVAKMASPKSSQSDRDALMKMYKLADAASENRLSPSRPMPKPFPIDPGFEYPMPQPAHPNRRFKDTVIPFSDLAQAAN</sequence>
<protein>
    <submittedName>
        <fullName evidence="2">Uncharacterized protein</fullName>
    </submittedName>
</protein>
<name>A0A2M7GB99_9BACT</name>
<gene>
    <name evidence="2" type="ORF">COW36_02005</name>
</gene>
<evidence type="ECO:0000256" key="1">
    <source>
        <dbReference type="SAM" id="MobiDB-lite"/>
    </source>
</evidence>
<evidence type="ECO:0000313" key="3">
    <source>
        <dbReference type="Proteomes" id="UP000231019"/>
    </source>
</evidence>
<dbReference type="Proteomes" id="UP000231019">
    <property type="component" value="Unassembled WGS sequence"/>
</dbReference>
<dbReference type="AlphaFoldDB" id="A0A2M7GB99"/>
<dbReference type="EMBL" id="PFFQ01000005">
    <property type="protein sequence ID" value="PIW19208.1"/>
    <property type="molecule type" value="Genomic_DNA"/>
</dbReference>
<reference evidence="2 3" key="1">
    <citation type="submission" date="2017-09" db="EMBL/GenBank/DDBJ databases">
        <title>Depth-based differentiation of microbial function through sediment-hosted aquifers and enrichment of novel symbionts in the deep terrestrial subsurface.</title>
        <authorList>
            <person name="Probst A.J."/>
            <person name="Ladd B."/>
            <person name="Jarett J.K."/>
            <person name="Geller-Mcgrath D.E."/>
            <person name="Sieber C.M."/>
            <person name="Emerson J.B."/>
            <person name="Anantharaman K."/>
            <person name="Thomas B.C."/>
            <person name="Malmstrom R."/>
            <person name="Stieglmeier M."/>
            <person name="Klingl A."/>
            <person name="Woyke T."/>
            <person name="Ryan C.M."/>
            <person name="Banfield J.F."/>
        </authorList>
    </citation>
    <scope>NUCLEOTIDE SEQUENCE [LARGE SCALE GENOMIC DNA]</scope>
    <source>
        <strain evidence="2">CG17_big_fil_post_rev_8_21_14_2_50_48_46</strain>
    </source>
</reference>
<accession>A0A2M7GB99</accession>